<comment type="similarity">
    <text evidence="1">Belongs to the peptidase S45 family.</text>
</comment>
<keyword evidence="6" id="KW-1185">Reference proteome</keyword>
<dbReference type="InterPro" id="IPR008979">
    <property type="entry name" value="Galactose-bd-like_sf"/>
</dbReference>
<dbReference type="Proteomes" id="UP001595868">
    <property type="component" value="Unassembled WGS sequence"/>
</dbReference>
<dbReference type="SUPFAM" id="SSF49785">
    <property type="entry name" value="Galactose-binding domain-like"/>
    <property type="match status" value="1"/>
</dbReference>
<dbReference type="EMBL" id="JBHSBN010000003">
    <property type="protein sequence ID" value="MFC4105728.1"/>
    <property type="molecule type" value="Genomic_DNA"/>
</dbReference>
<dbReference type="InterPro" id="IPR029055">
    <property type="entry name" value="Ntn_hydrolases_N"/>
</dbReference>
<accession>A0ABV8KI23</accession>
<evidence type="ECO:0000313" key="6">
    <source>
        <dbReference type="Proteomes" id="UP001595868"/>
    </source>
</evidence>
<dbReference type="Gene3D" id="2.60.120.260">
    <property type="entry name" value="Galactose-binding domain-like"/>
    <property type="match status" value="1"/>
</dbReference>
<comment type="caution">
    <text evidence="5">The sequence shown here is derived from an EMBL/GenBank/DDBJ whole genome shotgun (WGS) entry which is preliminary data.</text>
</comment>
<dbReference type="PANTHER" id="PTHR34218">
    <property type="entry name" value="PEPTIDASE S45 PENICILLIN AMIDASE"/>
    <property type="match status" value="1"/>
</dbReference>
<feature type="chain" id="PRO_5045966656" evidence="3">
    <location>
        <begin position="30"/>
        <end position="1061"/>
    </location>
</feature>
<dbReference type="PROSITE" id="PS50022">
    <property type="entry name" value="FA58C_3"/>
    <property type="match status" value="1"/>
</dbReference>
<feature type="signal peptide" evidence="3">
    <location>
        <begin position="1"/>
        <end position="29"/>
    </location>
</feature>
<evidence type="ECO:0000256" key="3">
    <source>
        <dbReference type="SAM" id="SignalP"/>
    </source>
</evidence>
<dbReference type="PROSITE" id="PS51318">
    <property type="entry name" value="TAT"/>
    <property type="match status" value="1"/>
</dbReference>
<protein>
    <submittedName>
        <fullName evidence="5">Penicillin acylase family protein</fullName>
    </submittedName>
</protein>
<dbReference type="InterPro" id="IPR006311">
    <property type="entry name" value="TAT_signal"/>
</dbReference>
<reference evidence="6" key="1">
    <citation type="journal article" date="2019" name="Int. J. Syst. Evol. Microbiol.">
        <title>The Global Catalogue of Microorganisms (GCM) 10K type strain sequencing project: providing services to taxonomists for standard genome sequencing and annotation.</title>
        <authorList>
            <consortium name="The Broad Institute Genomics Platform"/>
            <consortium name="The Broad Institute Genome Sequencing Center for Infectious Disease"/>
            <person name="Wu L."/>
            <person name="Ma J."/>
        </authorList>
    </citation>
    <scope>NUCLEOTIDE SEQUENCE [LARGE SCALE GENOMIC DNA]</scope>
    <source>
        <strain evidence="6">2902at01</strain>
    </source>
</reference>
<keyword evidence="3" id="KW-0732">Signal</keyword>
<dbReference type="RefSeq" id="WP_377542934.1">
    <property type="nucleotide sequence ID" value="NZ_JBHSBN010000003.1"/>
</dbReference>
<evidence type="ECO:0000256" key="2">
    <source>
        <dbReference type="SAM" id="MobiDB-lite"/>
    </source>
</evidence>
<sequence>MSRRVPALLAAAVTAAALVLVPLSAPAAAAVLTPDDYCLDQCADIVPPGENGNATLADILAHKALGTRPAHSGDQLGPYAKLVSAYTGLTDEQITDFYNNASFGVPAGQVERSYSPRADVTIVRDKARGVPHVTGTTREGTMFGAGYAGAEDRLFVMDLLRRVGRGQLTPFAGGAPGNRELEQQVWRSAPYTEADLQQQVDRLRDSGLPRARQLYTDVQQYIAGVNAYIAACMAARNCPGEYVLTGHLDAITNAGGPEPFQMTDLIAVAGVVGGLFGGGGGGEVQSALVRLTARARYGPTEGDRLWAAFREQNDPETVLTLHDGQSFPYGQADDNAPGVAMPDAGSVRSQPIVFDPSGSAGAAVTAGTGTQRGAAATQVGPETATRRGMSNAVVVSAAHSATGHPIAVFGPQTGYFSPQLLMLQELQGPGVSARGVAFAGLNLYVLLGRGQDYSWSATSAEQDITDTYAVQLCNTDGSAPSLTSEAYLFHGQCQPMEKLTRVNSWKPTVADSTPAGSYRLTSYRTKYGLVAYRGTVAGRPVAFTQLRSTYRHEADSAIGFQAFNDPVAMGSASGFLASAADVKFAFNWFYVNSTDTAYFNSGDNPVRPAGANPNLPTRAEPAYEWSGWNADTNVATYTPAARHPQAVNQDYFVSWNNKQAKDYSAADGNFSFGAVHRGDLLDRRIRQALAAGPVDRAGVVRVVQDAAVTDLRAENLLPELLRLLAGQPGQEANVARLTEWQAAGAKRVETSYGSKIYRYADAIRLFDAWWPRLVAGVFRPGLGDDVYASLVNILSINESPSGGQNGDTSGGPPSANQAQSHKGSSFQFGWWGYLDKDLRQVLGDPVGGGLGRMYCGGGDRAACGRVLADTLTAAAAEPATVTYPGDADCAAGDQWCADSIIQSPLGGITHDKISWQNRPTFQQVVSFPAKRGDNVANLALGAKASGDTFLGYSAGAAVDGDPTTRWSSWWTDNQSFTVDLGATRTVGRVILRWEAAYGSAYRIETSTDGRTWRAVFSTTTGNGGTDNVVFAPTGARYLRLVGVDRGTDYGYSLWEFEAYPK</sequence>
<dbReference type="InterPro" id="IPR023343">
    <property type="entry name" value="Penicillin_amidase_dom1"/>
</dbReference>
<dbReference type="SUPFAM" id="SSF56235">
    <property type="entry name" value="N-terminal nucleophile aminohydrolases (Ntn hydrolases)"/>
    <property type="match status" value="1"/>
</dbReference>
<gene>
    <name evidence="5" type="ORF">ACFOX0_07250</name>
</gene>
<dbReference type="Gene3D" id="1.10.439.10">
    <property type="entry name" value="Penicillin Amidohydrolase, domain 1"/>
    <property type="match status" value="1"/>
</dbReference>
<feature type="region of interest" description="Disordered" evidence="2">
    <location>
        <begin position="801"/>
        <end position="822"/>
    </location>
</feature>
<dbReference type="InterPro" id="IPR000421">
    <property type="entry name" value="FA58C"/>
</dbReference>
<evidence type="ECO:0000256" key="1">
    <source>
        <dbReference type="ARBA" id="ARBA00006586"/>
    </source>
</evidence>
<dbReference type="Pfam" id="PF00754">
    <property type="entry name" value="F5_F8_type_C"/>
    <property type="match status" value="1"/>
</dbReference>
<dbReference type="PANTHER" id="PTHR34218:SF4">
    <property type="entry name" value="ACYL-HOMOSERINE LACTONE ACYLASE QUIP"/>
    <property type="match status" value="1"/>
</dbReference>
<feature type="domain" description="F5/8 type C" evidence="4">
    <location>
        <begin position="920"/>
        <end position="1061"/>
    </location>
</feature>
<dbReference type="SMART" id="SM00231">
    <property type="entry name" value="FA58C"/>
    <property type="match status" value="1"/>
</dbReference>
<evidence type="ECO:0000313" key="5">
    <source>
        <dbReference type="EMBL" id="MFC4105728.1"/>
    </source>
</evidence>
<evidence type="ECO:0000259" key="4">
    <source>
        <dbReference type="PROSITE" id="PS50022"/>
    </source>
</evidence>
<dbReference type="InterPro" id="IPR002692">
    <property type="entry name" value="S45"/>
</dbReference>
<name>A0ABV8KI23_9ACTN</name>
<dbReference type="Pfam" id="PF01804">
    <property type="entry name" value="Penicil_amidase"/>
    <property type="match status" value="1"/>
</dbReference>
<organism evidence="5 6">
    <name type="scientific">Micromonospora zhanjiangensis</name>
    <dbReference type="NCBI Taxonomy" id="1522057"/>
    <lineage>
        <taxon>Bacteria</taxon>
        <taxon>Bacillati</taxon>
        <taxon>Actinomycetota</taxon>
        <taxon>Actinomycetes</taxon>
        <taxon>Micromonosporales</taxon>
        <taxon>Micromonosporaceae</taxon>
        <taxon>Micromonospora</taxon>
    </lineage>
</organism>
<dbReference type="Gene3D" id="3.60.20.10">
    <property type="entry name" value="Glutamine Phosphoribosylpyrophosphate, subunit 1, domain 1"/>
    <property type="match status" value="2"/>
</dbReference>
<proteinExistence type="inferred from homology"/>